<dbReference type="InParanoid" id="L0HFH0"/>
<dbReference type="Gene3D" id="2.60.40.1120">
    <property type="entry name" value="Carboxypeptidase-like, regulatory domain"/>
    <property type="match status" value="1"/>
</dbReference>
<protein>
    <submittedName>
        <fullName evidence="3">PEGA domain-containing protein</fullName>
    </submittedName>
</protein>
<dbReference type="OrthoDB" id="106510at2157"/>
<dbReference type="eggNOG" id="arCOG03264">
    <property type="taxonomic scope" value="Archaea"/>
</dbReference>
<evidence type="ECO:0000259" key="2">
    <source>
        <dbReference type="Pfam" id="PF08308"/>
    </source>
</evidence>
<dbReference type="AlphaFoldDB" id="L0HFH0"/>
<dbReference type="PANTHER" id="PTHR36194:SF1">
    <property type="entry name" value="S-LAYER-LIKE PROTEIN"/>
    <property type="match status" value="1"/>
</dbReference>
<evidence type="ECO:0000256" key="1">
    <source>
        <dbReference type="SAM" id="Phobius"/>
    </source>
</evidence>
<keyword evidence="4" id="KW-1185">Reference proteome</keyword>
<evidence type="ECO:0000313" key="3">
    <source>
        <dbReference type="EMBL" id="AGB02740.1"/>
    </source>
</evidence>
<dbReference type="RefSeq" id="WP_015285703.1">
    <property type="nucleotide sequence ID" value="NC_019943.1"/>
</dbReference>
<reference evidence="4" key="1">
    <citation type="submission" date="2011-12" db="EMBL/GenBank/DDBJ databases">
        <title>Complete sequence of Methanoregula formicicum SMSP.</title>
        <authorList>
            <person name="Lucas S."/>
            <person name="Han J."/>
            <person name="Lapidus A."/>
            <person name="Cheng J.-F."/>
            <person name="Goodwin L."/>
            <person name="Pitluck S."/>
            <person name="Peters L."/>
            <person name="Ovchinnikova G."/>
            <person name="Teshima H."/>
            <person name="Detter J.C."/>
            <person name="Han C."/>
            <person name="Tapia R."/>
            <person name="Land M."/>
            <person name="Hauser L."/>
            <person name="Kyrpides N."/>
            <person name="Ivanova N."/>
            <person name="Pagani I."/>
            <person name="Imachi H."/>
            <person name="Tamaki H."/>
            <person name="Sekiguchi Y."/>
            <person name="Kamagata Y."/>
            <person name="Cadillo-Quiroz H."/>
            <person name="Zinder S."/>
            <person name="Liu W.-T."/>
            <person name="Woyke T."/>
        </authorList>
    </citation>
    <scope>NUCLEOTIDE SEQUENCE [LARGE SCALE GENOMIC DNA]</scope>
    <source>
        <strain evidence="4">DSM 22288 / NBRC 105244 / SMSP</strain>
    </source>
</reference>
<proteinExistence type="predicted"/>
<dbReference type="GeneID" id="14308102"/>
<dbReference type="GO" id="GO:0030246">
    <property type="term" value="F:carbohydrate binding"/>
    <property type="evidence" value="ECO:0007669"/>
    <property type="project" value="InterPro"/>
</dbReference>
<dbReference type="Proteomes" id="UP000010824">
    <property type="component" value="Chromosome"/>
</dbReference>
<sequence precursor="true">MARYSVSHSRMAIILLCMALFLTVPVQAFTADSLDITIDKNGDATAVFRFTLEGLIENAIPQSMLEEQLIKGLSSSSEPPTLVSMDRSRATIILKKFASTYDTPQGTDYQTSSMDFRKAEIALQNSAVSSVISADFSPATATLIFSDGYVRTFSDVESLPSITHTIIDPVKAASAKAAATTTATLPATPAVPAQTGAINVTSSPDGIEIWLDGASIGTTPAVFRNIPAGAHSLTFKKEGYTSVTKDVTVSDGGTIRLSVYLAPVEATPTQAPVGALAAGAAIALCIALWAVRRR</sequence>
<dbReference type="HOGENOM" id="CLU_1006880_0_0_2"/>
<dbReference type="SUPFAM" id="SSF49452">
    <property type="entry name" value="Starch-binding domain-like"/>
    <property type="match status" value="1"/>
</dbReference>
<dbReference type="EMBL" id="CP003167">
    <property type="protein sequence ID" value="AGB02740.1"/>
    <property type="molecule type" value="Genomic_DNA"/>
</dbReference>
<keyword evidence="1" id="KW-0472">Membrane</keyword>
<dbReference type="eggNOG" id="arCOG06898">
    <property type="taxonomic scope" value="Archaea"/>
</dbReference>
<gene>
    <name evidence="3" type="ordered locus">Metfor_1713</name>
</gene>
<dbReference type="STRING" id="593750.Metfor_1713"/>
<dbReference type="KEGG" id="mfo:Metfor_1713"/>
<dbReference type="PANTHER" id="PTHR36194">
    <property type="entry name" value="S-LAYER-LIKE PROTEIN"/>
    <property type="match status" value="1"/>
</dbReference>
<name>L0HFH0_METFS</name>
<keyword evidence="1" id="KW-0812">Transmembrane</keyword>
<organism evidence="3 4">
    <name type="scientific">Methanoregula formicica (strain DSM 22288 / NBRC 105244 / SMSP)</name>
    <dbReference type="NCBI Taxonomy" id="593750"/>
    <lineage>
        <taxon>Archaea</taxon>
        <taxon>Methanobacteriati</taxon>
        <taxon>Methanobacteriota</taxon>
        <taxon>Stenosarchaea group</taxon>
        <taxon>Methanomicrobia</taxon>
        <taxon>Methanomicrobiales</taxon>
        <taxon>Methanoregulaceae</taxon>
        <taxon>Methanoregula</taxon>
    </lineage>
</organism>
<keyword evidence="1" id="KW-1133">Transmembrane helix</keyword>
<accession>L0HFH0</accession>
<dbReference type="InterPro" id="IPR013229">
    <property type="entry name" value="PEGA"/>
</dbReference>
<dbReference type="InterPro" id="IPR013784">
    <property type="entry name" value="Carb-bd-like_fold"/>
</dbReference>
<evidence type="ECO:0000313" key="4">
    <source>
        <dbReference type="Proteomes" id="UP000010824"/>
    </source>
</evidence>
<dbReference type="Pfam" id="PF08308">
    <property type="entry name" value="PEGA"/>
    <property type="match status" value="1"/>
</dbReference>
<reference evidence="3 4" key="2">
    <citation type="journal article" date="2014" name="Genome Announc.">
        <title>Complete Genome Sequence of Methanoregula formicica SMSPT, a Mesophilic Hydrogenotrophic Methanogen Isolated from a Methanogenic Upflow Anaerobic Sludge Blanket Reactor.</title>
        <authorList>
            <person name="Yamamoto K."/>
            <person name="Tamaki H."/>
            <person name="Cadillo-Quiroz H."/>
            <person name="Imachi H."/>
            <person name="Kyrpides N."/>
            <person name="Woyke T."/>
            <person name="Goodwin L."/>
            <person name="Zinder S.H."/>
            <person name="Kamagata Y."/>
            <person name="Liu W.T."/>
        </authorList>
    </citation>
    <scope>NUCLEOTIDE SEQUENCE [LARGE SCALE GENOMIC DNA]</scope>
    <source>
        <strain evidence="4">DSM 22288 / NBRC 105244 / SMSP</strain>
    </source>
</reference>
<feature type="domain" description="PEGA" evidence="2">
    <location>
        <begin position="196"/>
        <end position="263"/>
    </location>
</feature>
<feature type="transmembrane region" description="Helical" evidence="1">
    <location>
        <begin position="273"/>
        <end position="291"/>
    </location>
</feature>